<dbReference type="Gene3D" id="3.30.70.1250">
    <property type="entry name" value="Phosphopentomutase"/>
    <property type="match status" value="1"/>
</dbReference>
<dbReference type="PANTHER" id="PTHR21110">
    <property type="entry name" value="PHOSPHOPENTOMUTASE"/>
    <property type="match status" value="1"/>
</dbReference>
<keyword evidence="2" id="KW-1185">Reference proteome</keyword>
<proteinExistence type="predicted"/>
<protein>
    <submittedName>
        <fullName evidence="1">Uncharacterized protein</fullName>
    </submittedName>
</protein>
<dbReference type="PANTHER" id="PTHR21110:SF0">
    <property type="entry name" value="PHOSPHOPENTOMUTASE"/>
    <property type="match status" value="1"/>
</dbReference>
<organism evidence="1 2">
    <name type="scientific">Paenibacillus segetis</name>
    <dbReference type="NCBI Taxonomy" id="1325360"/>
    <lineage>
        <taxon>Bacteria</taxon>
        <taxon>Bacillati</taxon>
        <taxon>Bacillota</taxon>
        <taxon>Bacilli</taxon>
        <taxon>Bacillales</taxon>
        <taxon>Paenibacillaceae</taxon>
        <taxon>Paenibacillus</taxon>
    </lineage>
</organism>
<sequence length="66" mass="7317">MYSSNIAVLFKVFPDGFPDELINELEQRTGRQIIGNKPASGTAILDELGQKHMNTGALMSILQRIQ</sequence>
<gene>
    <name evidence="1" type="ORF">GCM10008013_03510</name>
</gene>
<evidence type="ECO:0000313" key="2">
    <source>
        <dbReference type="Proteomes" id="UP000659344"/>
    </source>
</evidence>
<dbReference type="InterPro" id="IPR024052">
    <property type="entry name" value="Phosphopentomutase_DeoB_cap_sf"/>
</dbReference>
<dbReference type="InterPro" id="IPR010045">
    <property type="entry name" value="DeoB"/>
</dbReference>
<dbReference type="Proteomes" id="UP000659344">
    <property type="component" value="Unassembled WGS sequence"/>
</dbReference>
<comment type="caution">
    <text evidence="1">The sequence shown here is derived from an EMBL/GenBank/DDBJ whole genome shotgun (WGS) entry which is preliminary data.</text>
</comment>
<evidence type="ECO:0000313" key="1">
    <source>
        <dbReference type="EMBL" id="GGH11621.1"/>
    </source>
</evidence>
<dbReference type="SUPFAM" id="SSF143856">
    <property type="entry name" value="DeoB insert domain-like"/>
    <property type="match status" value="1"/>
</dbReference>
<dbReference type="EMBL" id="BMFT01000001">
    <property type="protein sequence ID" value="GGH11621.1"/>
    <property type="molecule type" value="Genomic_DNA"/>
</dbReference>
<reference evidence="2" key="1">
    <citation type="journal article" date="2019" name="Int. J. Syst. Evol. Microbiol.">
        <title>The Global Catalogue of Microorganisms (GCM) 10K type strain sequencing project: providing services to taxonomists for standard genome sequencing and annotation.</title>
        <authorList>
            <consortium name="The Broad Institute Genomics Platform"/>
            <consortium name="The Broad Institute Genome Sequencing Center for Infectious Disease"/>
            <person name="Wu L."/>
            <person name="Ma J."/>
        </authorList>
    </citation>
    <scope>NUCLEOTIDE SEQUENCE [LARGE SCALE GENOMIC DNA]</scope>
    <source>
        <strain evidence="2">CGMCC 1.12769</strain>
    </source>
</reference>
<name>A0ABQ1Y3T1_9BACL</name>
<accession>A0ABQ1Y3T1</accession>